<comment type="caution">
    <text evidence="1">The sequence shown here is derived from an EMBL/GenBank/DDBJ whole genome shotgun (WGS) entry which is preliminary data.</text>
</comment>
<dbReference type="AlphaFoldDB" id="A0A8X6WUA9"/>
<dbReference type="OrthoDB" id="8058918at2759"/>
<proteinExistence type="predicted"/>
<organism evidence="1 2">
    <name type="scientific">Trichonephila inaurata madagascariensis</name>
    <dbReference type="NCBI Taxonomy" id="2747483"/>
    <lineage>
        <taxon>Eukaryota</taxon>
        <taxon>Metazoa</taxon>
        <taxon>Ecdysozoa</taxon>
        <taxon>Arthropoda</taxon>
        <taxon>Chelicerata</taxon>
        <taxon>Arachnida</taxon>
        <taxon>Araneae</taxon>
        <taxon>Araneomorphae</taxon>
        <taxon>Entelegynae</taxon>
        <taxon>Araneoidea</taxon>
        <taxon>Nephilidae</taxon>
        <taxon>Trichonephila</taxon>
        <taxon>Trichonephila inaurata</taxon>
    </lineage>
</organism>
<gene>
    <name evidence="1" type="ORF">TNIN_116311</name>
</gene>
<evidence type="ECO:0000313" key="2">
    <source>
        <dbReference type="Proteomes" id="UP000886998"/>
    </source>
</evidence>
<dbReference type="EMBL" id="BMAV01002059">
    <property type="protein sequence ID" value="GFY40722.1"/>
    <property type="molecule type" value="Genomic_DNA"/>
</dbReference>
<reference evidence="1" key="1">
    <citation type="submission" date="2020-08" db="EMBL/GenBank/DDBJ databases">
        <title>Multicomponent nature underlies the extraordinary mechanical properties of spider dragline silk.</title>
        <authorList>
            <person name="Kono N."/>
            <person name="Nakamura H."/>
            <person name="Mori M."/>
            <person name="Yoshida Y."/>
            <person name="Ohtoshi R."/>
            <person name="Malay A.D."/>
            <person name="Moran D.A.P."/>
            <person name="Tomita M."/>
            <person name="Numata K."/>
            <person name="Arakawa K."/>
        </authorList>
    </citation>
    <scope>NUCLEOTIDE SEQUENCE</scope>
</reference>
<name>A0A8X6WUA9_9ARAC</name>
<keyword evidence="2" id="KW-1185">Reference proteome</keyword>
<protein>
    <submittedName>
        <fullName evidence="1">Uncharacterized protein</fullName>
    </submittedName>
</protein>
<accession>A0A8X6WUA9</accession>
<sequence>MDLRGLWLNQPMNEMSSYKIPETFSFPDNALKEKKSVVGMCCQNCAFTRIYWTEYRLYKIEASCLLTLQDLLTELSPDPSDFNALTPAHFLVGGPIHQFSEPSQPSRSVALSEKMKSDSKDYVSTWDQAVHGVFT</sequence>
<dbReference type="Proteomes" id="UP000886998">
    <property type="component" value="Unassembled WGS sequence"/>
</dbReference>
<evidence type="ECO:0000313" key="1">
    <source>
        <dbReference type="EMBL" id="GFY40722.1"/>
    </source>
</evidence>